<feature type="transmembrane region" description="Helical" evidence="6">
    <location>
        <begin position="233"/>
        <end position="256"/>
    </location>
</feature>
<comment type="cofactor">
    <cofactor evidence="1 5">
        <name>Zn(2+)</name>
        <dbReference type="ChEBI" id="CHEBI:29105"/>
    </cofactor>
</comment>
<keyword evidence="6" id="KW-0812">Transmembrane</keyword>
<evidence type="ECO:0000256" key="1">
    <source>
        <dbReference type="ARBA" id="ARBA00001947"/>
    </source>
</evidence>
<evidence type="ECO:0008006" key="11">
    <source>
        <dbReference type="Google" id="ProtNLM"/>
    </source>
</evidence>
<evidence type="ECO:0000256" key="2">
    <source>
        <dbReference type="ARBA" id="ARBA00022723"/>
    </source>
</evidence>
<dbReference type="Proteomes" id="UP001383192">
    <property type="component" value="Unassembled WGS sequence"/>
</dbReference>
<dbReference type="Gene3D" id="3.40.50.720">
    <property type="entry name" value="NAD(P)-binding Rossmann-like Domain"/>
    <property type="match status" value="1"/>
</dbReference>
<dbReference type="GO" id="GO:0016491">
    <property type="term" value="F:oxidoreductase activity"/>
    <property type="evidence" value="ECO:0007669"/>
    <property type="project" value="UniProtKB-KW"/>
</dbReference>
<keyword evidence="3 5" id="KW-0862">Zinc</keyword>
<feature type="domain" description="Alcohol dehydrogenase-like C-terminal" evidence="7">
    <location>
        <begin position="282"/>
        <end position="369"/>
    </location>
</feature>
<evidence type="ECO:0000259" key="8">
    <source>
        <dbReference type="Pfam" id="PF08240"/>
    </source>
</evidence>
<dbReference type="SUPFAM" id="SSF51735">
    <property type="entry name" value="NAD(P)-binding Rossmann-fold domains"/>
    <property type="match status" value="1"/>
</dbReference>
<evidence type="ECO:0000313" key="9">
    <source>
        <dbReference type="EMBL" id="KAK7056621.1"/>
    </source>
</evidence>
<dbReference type="InterPro" id="IPR036291">
    <property type="entry name" value="NAD(P)-bd_dom_sf"/>
</dbReference>
<proteinExistence type="inferred from homology"/>
<feature type="domain" description="Alcohol dehydrogenase-like N-terminal" evidence="8">
    <location>
        <begin position="27"/>
        <end position="161"/>
    </location>
</feature>
<accession>A0AAW0DVN4</accession>
<evidence type="ECO:0000256" key="4">
    <source>
        <dbReference type="ARBA" id="ARBA00023002"/>
    </source>
</evidence>
<comment type="caution">
    <text evidence="9">The sequence shown here is derived from an EMBL/GenBank/DDBJ whole genome shotgun (WGS) entry which is preliminary data.</text>
</comment>
<evidence type="ECO:0000256" key="6">
    <source>
        <dbReference type="SAM" id="Phobius"/>
    </source>
</evidence>
<dbReference type="InterPro" id="IPR002328">
    <property type="entry name" value="ADH_Zn_CS"/>
</dbReference>
<evidence type="ECO:0000259" key="7">
    <source>
        <dbReference type="Pfam" id="PF00107"/>
    </source>
</evidence>
<protein>
    <recommendedName>
        <fullName evidence="11">Alcohol dehydrogenase</fullName>
    </recommendedName>
</protein>
<dbReference type="Pfam" id="PF00107">
    <property type="entry name" value="ADH_zinc_N"/>
    <property type="match status" value="1"/>
</dbReference>
<dbReference type="InterPro" id="IPR013149">
    <property type="entry name" value="ADH-like_C"/>
</dbReference>
<organism evidence="9 10">
    <name type="scientific">Paramarasmius palmivorus</name>
    <dbReference type="NCBI Taxonomy" id="297713"/>
    <lineage>
        <taxon>Eukaryota</taxon>
        <taxon>Fungi</taxon>
        <taxon>Dikarya</taxon>
        <taxon>Basidiomycota</taxon>
        <taxon>Agaricomycotina</taxon>
        <taxon>Agaricomycetes</taxon>
        <taxon>Agaricomycetidae</taxon>
        <taxon>Agaricales</taxon>
        <taxon>Marasmiineae</taxon>
        <taxon>Marasmiaceae</taxon>
        <taxon>Paramarasmius</taxon>
    </lineage>
</organism>
<dbReference type="AlphaFoldDB" id="A0AAW0DVN4"/>
<comment type="similarity">
    <text evidence="5">Belongs to the zinc-containing alcohol dehydrogenase family.</text>
</comment>
<keyword evidence="6" id="KW-1133">Transmembrane helix</keyword>
<dbReference type="Gene3D" id="3.90.180.10">
    <property type="entry name" value="Medium-chain alcohol dehydrogenases, catalytic domain"/>
    <property type="match status" value="1"/>
</dbReference>
<keyword evidence="2 5" id="KW-0479">Metal-binding</keyword>
<dbReference type="EMBL" id="JAYKXP010000006">
    <property type="protein sequence ID" value="KAK7056621.1"/>
    <property type="molecule type" value="Genomic_DNA"/>
</dbReference>
<dbReference type="PANTHER" id="PTHR42813:SF2">
    <property type="entry name" value="DEHYDROGENASE, ZINC-CONTAINING, PUTATIVE (AFU_ORTHOLOGUE AFUA_2G02810)-RELATED"/>
    <property type="match status" value="1"/>
</dbReference>
<dbReference type="PROSITE" id="PS00059">
    <property type="entry name" value="ADH_ZINC"/>
    <property type="match status" value="1"/>
</dbReference>
<dbReference type="PANTHER" id="PTHR42813">
    <property type="entry name" value="ZINC-TYPE ALCOHOL DEHYDROGENASE-LIKE"/>
    <property type="match status" value="1"/>
</dbReference>
<sequence length="434" mass="47107">MTHRAVRWYPPSFDIRVEDVPKPKIEKPDDAIVKVTLGALCGSDLHIYRGHGGVDKVHTSGHEFIGEVIQLGDQANAQKEGNLPELKVGDKVVAPFTVSCGECQYVYSSFCGHYGLTVTISVCRVGYTCRCPSGFLFGSPVLEGGQAQFIRVPHAAATLLPLSTLFPSGKVPNDSSLLLLADILPTGVFGALQLLNHPKVATIRDGKPWPDHFAFPISNASTVSTMKEEDKTLNLAVIGLGPVGICAIVALLDALWRGSLKYRIVAIDLLEGRREKMKVVYDRVMQNEADKKQFGEFVVLPPDEAKAKVAEWTNGIGCTGVLEAVGHIDALELAFDLVRAFGTITSVGVHGAAQIPFTGRQLYNKNISLDFGRCPARAMVPLAAELLLKRQDVFGEVGTASSLVDRVAPLDEAPEMYRKFEKGDVGKVLFDPWK</sequence>
<dbReference type="InterPro" id="IPR013154">
    <property type="entry name" value="ADH-like_N"/>
</dbReference>
<reference evidence="9 10" key="1">
    <citation type="submission" date="2024-01" db="EMBL/GenBank/DDBJ databases">
        <title>A draft genome for a cacao thread blight-causing isolate of Paramarasmius palmivorus.</title>
        <authorList>
            <person name="Baruah I.K."/>
            <person name="Bukari Y."/>
            <person name="Amoako-Attah I."/>
            <person name="Meinhardt L.W."/>
            <person name="Bailey B.A."/>
            <person name="Cohen S.P."/>
        </authorList>
    </citation>
    <scope>NUCLEOTIDE SEQUENCE [LARGE SCALE GENOMIC DNA]</scope>
    <source>
        <strain evidence="9 10">GH-12</strain>
    </source>
</reference>
<dbReference type="GO" id="GO:0008270">
    <property type="term" value="F:zinc ion binding"/>
    <property type="evidence" value="ECO:0007669"/>
    <property type="project" value="InterPro"/>
</dbReference>
<name>A0AAW0DVN4_9AGAR</name>
<evidence type="ECO:0000313" key="10">
    <source>
        <dbReference type="Proteomes" id="UP001383192"/>
    </source>
</evidence>
<evidence type="ECO:0000256" key="3">
    <source>
        <dbReference type="ARBA" id="ARBA00022833"/>
    </source>
</evidence>
<evidence type="ECO:0000256" key="5">
    <source>
        <dbReference type="RuleBase" id="RU361277"/>
    </source>
</evidence>
<dbReference type="InterPro" id="IPR011032">
    <property type="entry name" value="GroES-like_sf"/>
</dbReference>
<gene>
    <name evidence="9" type="ORF">VNI00_002338</name>
</gene>
<keyword evidence="10" id="KW-1185">Reference proteome</keyword>
<dbReference type="Pfam" id="PF08240">
    <property type="entry name" value="ADH_N"/>
    <property type="match status" value="1"/>
</dbReference>
<dbReference type="SUPFAM" id="SSF50129">
    <property type="entry name" value="GroES-like"/>
    <property type="match status" value="1"/>
</dbReference>
<keyword evidence="4" id="KW-0560">Oxidoreductase</keyword>
<keyword evidence="6" id="KW-0472">Membrane</keyword>